<evidence type="ECO:0000256" key="9">
    <source>
        <dbReference type="ARBA" id="ARBA00022989"/>
    </source>
</evidence>
<dbReference type="FunFam" id="3.40.1690.10:FF:000001">
    <property type="entry name" value="Flagellar biosynthetic protein FlhB"/>
    <property type="match status" value="1"/>
</dbReference>
<proteinExistence type="inferred from homology"/>
<evidence type="ECO:0000256" key="5">
    <source>
        <dbReference type="ARBA" id="ARBA00022475"/>
    </source>
</evidence>
<evidence type="ECO:0000256" key="13">
    <source>
        <dbReference type="RuleBase" id="RU364091"/>
    </source>
</evidence>
<dbReference type="Gene3D" id="3.40.1690.10">
    <property type="entry name" value="secretion proteins EscU"/>
    <property type="match status" value="1"/>
</dbReference>
<organism evidence="15 16">
    <name type="scientific">Candidatus Gallionella acididurans</name>
    <dbReference type="NCBI Taxonomy" id="1796491"/>
    <lineage>
        <taxon>Bacteria</taxon>
        <taxon>Pseudomonadati</taxon>
        <taxon>Pseudomonadota</taxon>
        <taxon>Betaproteobacteria</taxon>
        <taxon>Nitrosomonadales</taxon>
        <taxon>Gallionellaceae</taxon>
        <taxon>Gallionella</taxon>
    </lineage>
</organism>
<feature type="transmembrane region" description="Helical" evidence="13">
    <location>
        <begin position="33"/>
        <end position="50"/>
    </location>
</feature>
<comment type="function">
    <text evidence="12 13">Required for formation of the rod structure in the basal body of the flagellar apparatus. Together with FliI and FliH, may constitute the export apparatus of flagellin.</text>
</comment>
<keyword evidence="8 13" id="KW-0653">Protein transport</keyword>
<dbReference type="Pfam" id="PF01312">
    <property type="entry name" value="Bac_export_2"/>
    <property type="match status" value="1"/>
</dbReference>
<feature type="transmembrane region" description="Helical" evidence="13">
    <location>
        <begin position="185"/>
        <end position="211"/>
    </location>
</feature>
<keyword evidence="4 13" id="KW-0813">Transport</keyword>
<dbReference type="InterPro" id="IPR006136">
    <property type="entry name" value="FlhB"/>
</dbReference>
<evidence type="ECO:0000256" key="3">
    <source>
        <dbReference type="ARBA" id="ARBA00021622"/>
    </source>
</evidence>
<evidence type="ECO:0000256" key="7">
    <source>
        <dbReference type="ARBA" id="ARBA00022795"/>
    </source>
</evidence>
<accession>A0A139BXX5</accession>
<evidence type="ECO:0000313" key="15">
    <source>
        <dbReference type="EMBL" id="KXS33751.1"/>
    </source>
</evidence>
<evidence type="ECO:0000256" key="12">
    <source>
        <dbReference type="ARBA" id="ARBA00025078"/>
    </source>
</evidence>
<evidence type="ECO:0000256" key="11">
    <source>
        <dbReference type="ARBA" id="ARBA00023225"/>
    </source>
</evidence>
<evidence type="ECO:0000313" key="16">
    <source>
        <dbReference type="Proteomes" id="UP000070578"/>
    </source>
</evidence>
<protein>
    <recommendedName>
        <fullName evidence="3 13">Flagellar biosynthetic protein FlhB</fullName>
    </recommendedName>
</protein>
<keyword evidence="6 13" id="KW-0812">Transmembrane</keyword>
<evidence type="ECO:0000256" key="6">
    <source>
        <dbReference type="ARBA" id="ARBA00022692"/>
    </source>
</evidence>
<dbReference type="GO" id="GO:0009306">
    <property type="term" value="P:protein secretion"/>
    <property type="evidence" value="ECO:0007669"/>
    <property type="project" value="InterPro"/>
</dbReference>
<dbReference type="SUPFAM" id="SSF160544">
    <property type="entry name" value="EscU C-terminal domain-like"/>
    <property type="match status" value="1"/>
</dbReference>
<keyword evidence="15" id="KW-0282">Flagellum</keyword>
<dbReference type="GO" id="GO:0044780">
    <property type="term" value="P:bacterial-type flagellum assembly"/>
    <property type="evidence" value="ECO:0007669"/>
    <property type="project" value="InterPro"/>
</dbReference>
<dbReference type="NCBIfam" id="TIGR00328">
    <property type="entry name" value="flhB"/>
    <property type="match status" value="1"/>
</dbReference>
<keyword evidence="9 13" id="KW-1133">Transmembrane helix</keyword>
<comment type="subcellular location">
    <subcellularLocation>
        <location evidence="1">Cell membrane</location>
        <topology evidence="1">Multi-pass membrane protein</topology>
    </subcellularLocation>
</comment>
<dbReference type="InterPro" id="IPR029025">
    <property type="entry name" value="T3SS_substrate_exporter_C"/>
</dbReference>
<evidence type="ECO:0000256" key="8">
    <source>
        <dbReference type="ARBA" id="ARBA00022927"/>
    </source>
</evidence>
<name>A0A139BXX5_9PROT</name>
<comment type="caution">
    <text evidence="15">The sequence shown here is derived from an EMBL/GenBank/DDBJ whole genome shotgun (WGS) entry which is preliminary data.</text>
</comment>
<dbReference type="PRINTS" id="PR00950">
    <property type="entry name" value="TYPE3IMSPROT"/>
</dbReference>
<evidence type="ECO:0000256" key="10">
    <source>
        <dbReference type="ARBA" id="ARBA00023136"/>
    </source>
</evidence>
<feature type="transmembrane region" description="Helical" evidence="13">
    <location>
        <begin position="87"/>
        <end position="111"/>
    </location>
</feature>
<evidence type="ECO:0000256" key="1">
    <source>
        <dbReference type="ARBA" id="ARBA00004651"/>
    </source>
</evidence>
<feature type="region of interest" description="Disordered" evidence="14">
    <location>
        <begin position="1"/>
        <end position="26"/>
    </location>
</feature>
<evidence type="ECO:0000256" key="14">
    <source>
        <dbReference type="SAM" id="MobiDB-lite"/>
    </source>
</evidence>
<reference evidence="15 16" key="1">
    <citation type="submission" date="2016-02" db="EMBL/GenBank/DDBJ databases">
        <authorList>
            <person name="Wen L."/>
            <person name="He K."/>
            <person name="Yang H."/>
        </authorList>
    </citation>
    <scope>NUCLEOTIDE SEQUENCE [LARGE SCALE GENOMIC DNA]</scope>
    <source>
        <strain evidence="15">ShG14-8</strain>
    </source>
</reference>
<dbReference type="InterPro" id="IPR006135">
    <property type="entry name" value="T3SS_substrate_exporter"/>
</dbReference>
<gene>
    <name evidence="13" type="primary">flhB</name>
    <name evidence="15" type="ORF">AWT59_0141</name>
</gene>
<keyword evidence="5 13" id="KW-1003">Cell membrane</keyword>
<sequence length="382" mass="42067">MAEDSDLEKTEQPSQRRLDQAREKGQVARSRELSTFAILLAGGGTLWFMGSSLTQQMLKLLRDGLTLNQEMAFHPELMMPRLYDLSLGTMLAFLPLLLVMLLTAAFSPLLLNGWLFSVQSLQPQFSRLNPLSGIERMFSVHSLIELAKAVAKSVVVGGVAAWVIWHNKDAVMALGNQSLSAAIPQVGHLIGASFMAVVGAMLLIVLVDVPFQLWEHNKKLMMTKEEVRQDAKETEGDPMVKGRIRNLQREAARRRMMAAIPTADVVVTNPTHYAVALKYSDKGSRAPVVVAKGSDLLALRIREIAQENHVPILEAPPLARALHKHTDLGESIPEALYTAVAEVLAYVYQLKRYQTQGGARPQEPHELPVPAALDPAVQAVQI</sequence>
<keyword evidence="10 13" id="KW-0472">Membrane</keyword>
<feature type="compositionally biased region" description="Basic and acidic residues" evidence="14">
    <location>
        <begin position="7"/>
        <end position="26"/>
    </location>
</feature>
<comment type="similarity">
    <text evidence="2 13">Belongs to the type III secretion exporter family.</text>
</comment>
<reference evidence="15 16" key="2">
    <citation type="submission" date="2016-03" db="EMBL/GenBank/DDBJ databases">
        <title>New uncultured bacterium of the family Gallionellaceae from acid mine drainage: description and reconstruction of genome based on metagenomic analysis of microbial community.</title>
        <authorList>
            <person name="Kadnikov V."/>
            <person name="Ivasenko D."/>
            <person name="Beletsky A."/>
            <person name="Mardanov A."/>
            <person name="Danilova E."/>
            <person name="Pimenov N."/>
            <person name="Karnachuk O."/>
            <person name="Ravin N."/>
        </authorList>
    </citation>
    <scope>NUCLEOTIDE SEQUENCE [LARGE SCALE GENOMIC DNA]</scope>
    <source>
        <strain evidence="15">ShG14-8</strain>
    </source>
</reference>
<keyword evidence="15" id="KW-0969">Cilium</keyword>
<dbReference type="Proteomes" id="UP000070578">
    <property type="component" value="Unassembled WGS sequence"/>
</dbReference>
<dbReference type="GO" id="GO:0005886">
    <property type="term" value="C:plasma membrane"/>
    <property type="evidence" value="ECO:0007669"/>
    <property type="project" value="UniProtKB-SubCell"/>
</dbReference>
<feature type="transmembrane region" description="Helical" evidence="13">
    <location>
        <begin position="146"/>
        <end position="165"/>
    </location>
</feature>
<dbReference type="Gene3D" id="6.10.250.2080">
    <property type="match status" value="1"/>
</dbReference>
<dbReference type="PANTHER" id="PTHR30531:SF12">
    <property type="entry name" value="FLAGELLAR BIOSYNTHETIC PROTEIN FLHB"/>
    <property type="match status" value="1"/>
</dbReference>
<keyword evidence="15" id="KW-0966">Cell projection</keyword>
<dbReference type="PATRIC" id="fig|1796491.3.peg.150"/>
<evidence type="ECO:0000256" key="2">
    <source>
        <dbReference type="ARBA" id="ARBA00010690"/>
    </source>
</evidence>
<dbReference type="EMBL" id="LSLI01000002">
    <property type="protein sequence ID" value="KXS33751.1"/>
    <property type="molecule type" value="Genomic_DNA"/>
</dbReference>
<evidence type="ECO:0000256" key="4">
    <source>
        <dbReference type="ARBA" id="ARBA00022448"/>
    </source>
</evidence>
<keyword evidence="11 13" id="KW-1006">Bacterial flagellum protein export</keyword>
<dbReference type="PANTHER" id="PTHR30531">
    <property type="entry name" value="FLAGELLAR BIOSYNTHETIC PROTEIN FLHB"/>
    <property type="match status" value="1"/>
</dbReference>
<keyword evidence="7 13" id="KW-1005">Bacterial flagellum biogenesis</keyword>
<dbReference type="AlphaFoldDB" id="A0A139BXX5"/>